<dbReference type="InterPro" id="IPR042178">
    <property type="entry name" value="Serpin_sf_1"/>
</dbReference>
<dbReference type="STRING" id="74649.A0A2P6P9U3"/>
<dbReference type="Gene3D" id="2.30.39.10">
    <property type="entry name" value="Alpha-1-antitrypsin, domain 1"/>
    <property type="match status" value="1"/>
</dbReference>
<evidence type="ECO:0000313" key="5">
    <source>
        <dbReference type="Proteomes" id="UP000238479"/>
    </source>
</evidence>
<dbReference type="PROSITE" id="PS00284">
    <property type="entry name" value="SERPIN"/>
    <property type="match status" value="1"/>
</dbReference>
<dbReference type="Gramene" id="PRQ18700">
    <property type="protein sequence ID" value="PRQ18700"/>
    <property type="gene ID" value="RchiOBHm_Chr7g0208941"/>
</dbReference>
<name>A0A2P6P9U3_ROSCH</name>
<dbReference type="SUPFAM" id="SSF56574">
    <property type="entry name" value="Serpins"/>
    <property type="match status" value="1"/>
</dbReference>
<dbReference type="PANTHER" id="PTHR11461">
    <property type="entry name" value="SERINE PROTEASE INHIBITOR, SERPIN"/>
    <property type="match status" value="1"/>
</dbReference>
<reference evidence="4 5" key="1">
    <citation type="journal article" date="2018" name="Nat. Genet.">
        <title>The Rosa genome provides new insights in the design of modern roses.</title>
        <authorList>
            <person name="Bendahmane M."/>
        </authorList>
    </citation>
    <scope>NUCLEOTIDE SEQUENCE [LARGE SCALE GENOMIC DNA]</scope>
    <source>
        <strain evidence="5">cv. Old Blush</strain>
    </source>
</reference>
<protein>
    <submittedName>
        <fullName evidence="4">Putative Serpin family protein</fullName>
    </submittedName>
</protein>
<feature type="domain" description="Serpin" evidence="3">
    <location>
        <begin position="36"/>
        <end position="409"/>
    </location>
</feature>
<dbReference type="CDD" id="cd02043">
    <property type="entry name" value="serpinP_plants"/>
    <property type="match status" value="1"/>
</dbReference>
<dbReference type="Pfam" id="PF00079">
    <property type="entry name" value="Serpin"/>
    <property type="match status" value="1"/>
</dbReference>
<dbReference type="OrthoDB" id="671595at2759"/>
<sequence>MASRKGVKRARSPEPASFTESKKLRNAINNQTQVAMEITEKLLLTEGKEQNMVYSPLSIHVVLSMIAAGTKGLTKDQLLSFLKSKSINELNDLASNVAPLVFADGSPRGGPCLSFANGVWVEQSCPVKPSFKDVVDAAYKAALKLVDFKTDYEQVRCELNSWAEKETKGLIKNIFPPGSVNSETMLLLANALYFKGAWEKKLSETRTEKYDFHLHSGSSVKATFVTSREDQFVSVFNNFKILKLPYKQGQDYKRRFSMYVFLPNARDGLPALVKKACTKSGFIDQYIPKHRVHLGFFLLPKFKISSKFDCTTILKTLGLKLPFVPRGLTEMVEGEDPFINTILQKSCIEVNIDGTEAATVTAGRLATVGAGRGPTKPPPITFVADHPFLFLIREEVTGTVLFVGHVLNPNEEN</sequence>
<dbReference type="PANTHER" id="PTHR11461:SF211">
    <property type="entry name" value="GH10112P-RELATED"/>
    <property type="match status" value="1"/>
</dbReference>
<proteinExistence type="inferred from homology"/>
<keyword evidence="5" id="KW-1185">Reference proteome</keyword>
<dbReference type="GO" id="GO:0004867">
    <property type="term" value="F:serine-type endopeptidase inhibitor activity"/>
    <property type="evidence" value="ECO:0007669"/>
    <property type="project" value="InterPro"/>
</dbReference>
<dbReference type="Proteomes" id="UP000238479">
    <property type="component" value="Chromosome 7"/>
</dbReference>
<comment type="similarity">
    <text evidence="1 2">Belongs to the serpin family.</text>
</comment>
<dbReference type="OMA" id="PVQMMCK"/>
<accession>A0A2P6P9U3</accession>
<dbReference type="Gene3D" id="3.30.497.10">
    <property type="entry name" value="Antithrombin, subunit I, domain 2"/>
    <property type="match status" value="1"/>
</dbReference>
<dbReference type="InterPro" id="IPR000215">
    <property type="entry name" value="Serpin_fam"/>
</dbReference>
<dbReference type="GO" id="GO:0005615">
    <property type="term" value="C:extracellular space"/>
    <property type="evidence" value="ECO:0007669"/>
    <property type="project" value="InterPro"/>
</dbReference>
<evidence type="ECO:0000256" key="1">
    <source>
        <dbReference type="ARBA" id="ARBA00009500"/>
    </source>
</evidence>
<evidence type="ECO:0000313" key="4">
    <source>
        <dbReference type="EMBL" id="PRQ18700.1"/>
    </source>
</evidence>
<dbReference type="InterPro" id="IPR036186">
    <property type="entry name" value="Serpin_sf"/>
</dbReference>
<evidence type="ECO:0000259" key="3">
    <source>
        <dbReference type="SMART" id="SM00093"/>
    </source>
</evidence>
<comment type="caution">
    <text evidence="4">The sequence shown here is derived from an EMBL/GenBank/DDBJ whole genome shotgun (WGS) entry which is preliminary data.</text>
</comment>
<dbReference type="AlphaFoldDB" id="A0A2P6P9U3"/>
<dbReference type="SMART" id="SM00093">
    <property type="entry name" value="SERPIN"/>
    <property type="match status" value="1"/>
</dbReference>
<evidence type="ECO:0000256" key="2">
    <source>
        <dbReference type="RuleBase" id="RU000411"/>
    </source>
</evidence>
<dbReference type="InterPro" id="IPR042185">
    <property type="entry name" value="Serpin_sf_2"/>
</dbReference>
<dbReference type="InterPro" id="IPR023795">
    <property type="entry name" value="Serpin_CS"/>
</dbReference>
<dbReference type="EMBL" id="PDCK01000045">
    <property type="protein sequence ID" value="PRQ18700.1"/>
    <property type="molecule type" value="Genomic_DNA"/>
</dbReference>
<dbReference type="InterPro" id="IPR023796">
    <property type="entry name" value="Serpin_dom"/>
</dbReference>
<organism evidence="4 5">
    <name type="scientific">Rosa chinensis</name>
    <name type="common">China rose</name>
    <dbReference type="NCBI Taxonomy" id="74649"/>
    <lineage>
        <taxon>Eukaryota</taxon>
        <taxon>Viridiplantae</taxon>
        <taxon>Streptophyta</taxon>
        <taxon>Embryophyta</taxon>
        <taxon>Tracheophyta</taxon>
        <taxon>Spermatophyta</taxon>
        <taxon>Magnoliopsida</taxon>
        <taxon>eudicotyledons</taxon>
        <taxon>Gunneridae</taxon>
        <taxon>Pentapetalae</taxon>
        <taxon>rosids</taxon>
        <taxon>fabids</taxon>
        <taxon>Rosales</taxon>
        <taxon>Rosaceae</taxon>
        <taxon>Rosoideae</taxon>
        <taxon>Rosoideae incertae sedis</taxon>
        <taxon>Rosa</taxon>
    </lineage>
</organism>
<gene>
    <name evidence="4" type="ORF">RchiOBHm_Chr7g0208941</name>
</gene>